<dbReference type="PANTHER" id="PTHR33112:SF16">
    <property type="entry name" value="HETEROKARYON INCOMPATIBILITY DOMAIN-CONTAINING PROTEIN"/>
    <property type="match status" value="1"/>
</dbReference>
<dbReference type="OrthoDB" id="426293at2759"/>
<accession>A0A8H4L0K1</accession>
<dbReference type="Proteomes" id="UP000554235">
    <property type="component" value="Unassembled WGS sequence"/>
</dbReference>
<evidence type="ECO:0000313" key="2">
    <source>
        <dbReference type="Proteomes" id="UP000554235"/>
    </source>
</evidence>
<gene>
    <name evidence="1" type="ORF">FALBO_14208</name>
</gene>
<proteinExistence type="predicted"/>
<dbReference type="AlphaFoldDB" id="A0A8H4L0K1"/>
<keyword evidence="2" id="KW-1185">Reference proteome</keyword>
<sequence>MVPPGNPPGGTMMTHRSPVSSRGWTLQEQILSPRVLYFCGSYLIWECLCRIMVDADPSASVCPPIYGDVETRIKAQPKCVVKGIENRNLPWSGFEDSPWGLWIKLLEDFTKRSLSKPSDRVPAFLALSKSLEEPLGGQFIGGIWTGDKFLESLCWESCEADDDKPREPSWTWASRHPDSIPLATVVLLDIRTNEAQSRVSGSSTLKGTLHKLNVAQMTPEYDYNYDEYGGPVERFDHKVDKTEICYAFDLVGFERGPVYVEWGRSSWFDQGGRPPSVVRLLLQPVDDGNTSNTSRVFRRIGLCSNAAIKGQSLSDIVLPRKDDSSEGAWSGIEWSKADQIITIV</sequence>
<dbReference type="EMBL" id="JAADYS010002274">
    <property type="protein sequence ID" value="KAF4459034.1"/>
    <property type="molecule type" value="Genomic_DNA"/>
</dbReference>
<reference evidence="1 2" key="1">
    <citation type="submission" date="2020-01" db="EMBL/GenBank/DDBJ databases">
        <title>Identification and distribution of gene clusters putatively required for synthesis of sphingolipid metabolism inhibitors in phylogenetically diverse species of the filamentous fungus Fusarium.</title>
        <authorList>
            <person name="Kim H.-S."/>
            <person name="Busman M."/>
            <person name="Brown D.W."/>
            <person name="Divon H."/>
            <person name="Uhlig S."/>
            <person name="Proctor R.H."/>
        </authorList>
    </citation>
    <scope>NUCLEOTIDE SEQUENCE [LARGE SCALE GENOMIC DNA]</scope>
    <source>
        <strain evidence="1 2">NRRL 20459</strain>
    </source>
</reference>
<name>A0A8H4L0K1_9HYPO</name>
<dbReference type="PANTHER" id="PTHR33112">
    <property type="entry name" value="DOMAIN PROTEIN, PUTATIVE-RELATED"/>
    <property type="match status" value="1"/>
</dbReference>
<comment type="caution">
    <text evidence="1">The sequence shown here is derived from an EMBL/GenBank/DDBJ whole genome shotgun (WGS) entry which is preliminary data.</text>
</comment>
<evidence type="ECO:0000313" key="1">
    <source>
        <dbReference type="EMBL" id="KAF4459034.1"/>
    </source>
</evidence>
<protein>
    <submittedName>
        <fullName evidence="1">Heterokaryon incompatibility</fullName>
    </submittedName>
</protein>
<organism evidence="1 2">
    <name type="scientific">Fusarium albosuccineum</name>
    <dbReference type="NCBI Taxonomy" id="1237068"/>
    <lineage>
        <taxon>Eukaryota</taxon>
        <taxon>Fungi</taxon>
        <taxon>Dikarya</taxon>
        <taxon>Ascomycota</taxon>
        <taxon>Pezizomycotina</taxon>
        <taxon>Sordariomycetes</taxon>
        <taxon>Hypocreomycetidae</taxon>
        <taxon>Hypocreales</taxon>
        <taxon>Nectriaceae</taxon>
        <taxon>Fusarium</taxon>
        <taxon>Fusarium decemcellulare species complex</taxon>
    </lineage>
</organism>